<reference evidence="1 2" key="1">
    <citation type="submission" date="2016-11" db="EMBL/GenBank/DDBJ databases">
        <authorList>
            <person name="Jaros S."/>
            <person name="Januszkiewicz K."/>
            <person name="Wedrychowicz H."/>
        </authorList>
    </citation>
    <scope>NUCLEOTIDE SEQUENCE [LARGE SCALE GENOMIC DNA]</scope>
    <source>
        <strain evidence="1 2">DSM 19022</strain>
    </source>
</reference>
<organism evidence="1 2">
    <name type="scientific">Lutispora thermophila DSM 19022</name>
    <dbReference type="NCBI Taxonomy" id="1122184"/>
    <lineage>
        <taxon>Bacteria</taxon>
        <taxon>Bacillati</taxon>
        <taxon>Bacillota</taxon>
        <taxon>Clostridia</taxon>
        <taxon>Lutisporales</taxon>
        <taxon>Lutisporaceae</taxon>
        <taxon>Lutispora</taxon>
    </lineage>
</organism>
<name>A0A1M6HKY4_9FIRM</name>
<dbReference type="AlphaFoldDB" id="A0A1M6HKY4"/>
<accession>A0A1M6HKY4</accession>
<protein>
    <submittedName>
        <fullName evidence="1">Uncharacterized protein</fullName>
    </submittedName>
</protein>
<gene>
    <name evidence="1" type="ORF">SAMN02745176_02845</name>
</gene>
<proteinExistence type="predicted"/>
<dbReference type="Proteomes" id="UP000184442">
    <property type="component" value="Unassembled WGS sequence"/>
</dbReference>
<dbReference type="EMBL" id="FQZS01000021">
    <property type="protein sequence ID" value="SHJ22823.1"/>
    <property type="molecule type" value="Genomic_DNA"/>
</dbReference>
<dbReference type="Gene3D" id="3.30.70.270">
    <property type="match status" value="1"/>
</dbReference>
<dbReference type="RefSeq" id="WP_073026833.1">
    <property type="nucleotide sequence ID" value="NZ_FQZS01000021.1"/>
</dbReference>
<dbReference type="InterPro" id="IPR043128">
    <property type="entry name" value="Rev_trsase/Diguanyl_cyclase"/>
</dbReference>
<dbReference type="STRING" id="1122184.SAMN02745176_02845"/>
<keyword evidence="2" id="KW-1185">Reference proteome</keyword>
<sequence length="142" mass="17044">MKRYVKDGKTICILINRQGMIYYSNIDKDITKKWLRDFSILDYLPVEHTFNFNVRNSSITVDKFVLDKTECYLILIQPQEDLYKFAYRDPLTSLYNRNYWEHLMCGILQHPMLRKFALVIIDIDKRQNTCFLPLIFCSAMIL</sequence>
<evidence type="ECO:0000313" key="2">
    <source>
        <dbReference type="Proteomes" id="UP000184442"/>
    </source>
</evidence>
<dbReference type="OrthoDB" id="9805474at2"/>
<evidence type="ECO:0000313" key="1">
    <source>
        <dbReference type="EMBL" id="SHJ22823.1"/>
    </source>
</evidence>